<dbReference type="KEGG" id="euz:DVS28_a0331"/>
<sequence>MVDGLPSCARRIGGAWRTGGGRAGDEDVMTTQQTFKRRVRERMARTGERYAQARRVLLEQQAATPRVGGRGWVSQPEMSDEAIRANTGRGWNEWCDLIEAFDGHAEGHSAVVEHLMTEHDLTGWWAQGVTVSWERITGQRLPYQQSDGLFGVSKTKTMAVDADELRALLLDPEGRDALFPDMTTELRSRPTSKNVRIAMEEGSVEFTLTPKPNGRTSVNVAHTRLPDHTVVPAWQDFWTEWLEALEKSAG</sequence>
<evidence type="ECO:0000313" key="2">
    <source>
        <dbReference type="Proteomes" id="UP000264006"/>
    </source>
</evidence>
<keyword evidence="2" id="KW-1185">Reference proteome</keyword>
<protein>
    <recommendedName>
        <fullName evidence="3">DUF4287 domain-containing protein</fullName>
    </recommendedName>
</protein>
<gene>
    <name evidence="1" type="ORF">DVS28_a0331</name>
</gene>
<proteinExistence type="predicted"/>
<reference evidence="1 2" key="1">
    <citation type="submission" date="2018-09" db="EMBL/GenBank/DDBJ databases">
        <title>Complete genome sequence of Euzebya sp. DY32-46 isolated from seawater of Pacific Ocean.</title>
        <authorList>
            <person name="Xu L."/>
            <person name="Wu Y.-H."/>
            <person name="Xu X.-W."/>
        </authorList>
    </citation>
    <scope>NUCLEOTIDE SEQUENCE [LARGE SCALE GENOMIC DNA]</scope>
    <source>
        <strain evidence="1 2">DY32-46</strain>
    </source>
</reference>
<evidence type="ECO:0000313" key="1">
    <source>
        <dbReference type="EMBL" id="AXV05038.1"/>
    </source>
</evidence>
<organism evidence="1 2">
    <name type="scientific">Euzebya pacifica</name>
    <dbReference type="NCBI Taxonomy" id="1608957"/>
    <lineage>
        <taxon>Bacteria</taxon>
        <taxon>Bacillati</taxon>
        <taxon>Actinomycetota</taxon>
        <taxon>Nitriliruptoria</taxon>
        <taxon>Euzebyales</taxon>
    </lineage>
</organism>
<dbReference type="AlphaFoldDB" id="A0A346XS41"/>
<name>A0A346XS41_9ACTN</name>
<accession>A0A346XS41</accession>
<dbReference type="Proteomes" id="UP000264006">
    <property type="component" value="Chromosome"/>
</dbReference>
<evidence type="ECO:0008006" key="3">
    <source>
        <dbReference type="Google" id="ProtNLM"/>
    </source>
</evidence>
<dbReference type="EMBL" id="CP031165">
    <property type="protein sequence ID" value="AXV05038.1"/>
    <property type="molecule type" value="Genomic_DNA"/>
</dbReference>